<evidence type="ECO:0000313" key="2">
    <source>
        <dbReference type="EMBL" id="CAH2307004.1"/>
    </source>
</evidence>
<evidence type="ECO:0000256" key="1">
    <source>
        <dbReference type="SAM" id="MobiDB-lite"/>
    </source>
</evidence>
<keyword evidence="3" id="KW-1185">Reference proteome</keyword>
<protein>
    <submittedName>
        <fullName evidence="2">Uncharacterized protein</fullName>
    </submittedName>
</protein>
<organism evidence="2 3">
    <name type="scientific">Pelobates cultripes</name>
    <name type="common">Western spadefoot toad</name>
    <dbReference type="NCBI Taxonomy" id="61616"/>
    <lineage>
        <taxon>Eukaryota</taxon>
        <taxon>Metazoa</taxon>
        <taxon>Chordata</taxon>
        <taxon>Craniata</taxon>
        <taxon>Vertebrata</taxon>
        <taxon>Euteleostomi</taxon>
        <taxon>Amphibia</taxon>
        <taxon>Batrachia</taxon>
        <taxon>Anura</taxon>
        <taxon>Pelobatoidea</taxon>
        <taxon>Pelobatidae</taxon>
        <taxon>Pelobates</taxon>
    </lineage>
</organism>
<dbReference type="AlphaFoldDB" id="A0AAD1SPL2"/>
<evidence type="ECO:0000313" key="3">
    <source>
        <dbReference type="Proteomes" id="UP001295444"/>
    </source>
</evidence>
<accession>A0AAD1SPL2</accession>
<feature type="compositionally biased region" description="Polar residues" evidence="1">
    <location>
        <begin position="9"/>
        <end position="19"/>
    </location>
</feature>
<feature type="region of interest" description="Disordered" evidence="1">
    <location>
        <begin position="1"/>
        <end position="42"/>
    </location>
</feature>
<dbReference type="Proteomes" id="UP001295444">
    <property type="component" value="Chromosome 07"/>
</dbReference>
<name>A0AAD1SPL2_PELCU</name>
<feature type="region of interest" description="Disordered" evidence="1">
    <location>
        <begin position="58"/>
        <end position="113"/>
    </location>
</feature>
<reference evidence="2" key="1">
    <citation type="submission" date="2022-03" db="EMBL/GenBank/DDBJ databases">
        <authorList>
            <person name="Alioto T."/>
            <person name="Alioto T."/>
            <person name="Gomez Garrido J."/>
        </authorList>
    </citation>
    <scope>NUCLEOTIDE SEQUENCE</scope>
</reference>
<feature type="compositionally biased region" description="Polar residues" evidence="1">
    <location>
        <begin position="62"/>
        <end position="71"/>
    </location>
</feature>
<gene>
    <name evidence="2" type="ORF">PECUL_23A042851</name>
</gene>
<proteinExistence type="predicted"/>
<sequence>MNAPRVSQRYDQSSLTLTNDHGETFRAGRPRAPRHDPNRSSSLTKALKKTYHHTSAARYTQRLPNQSNQLTHPAGQTGLPTCFLRTPSHHGPLWPEDITLHTGVTAAPSTGNR</sequence>
<dbReference type="EMBL" id="OW240918">
    <property type="protein sequence ID" value="CAH2307004.1"/>
    <property type="molecule type" value="Genomic_DNA"/>
</dbReference>